<dbReference type="AlphaFoldDB" id="A0A0F9VT94"/>
<proteinExistence type="predicted"/>
<sequence length="396" mass="43229">MAKSKQAQLSKRAGAEKTAELPLDRGPAARVDLFFTHQDRLAHVDDPIWQDVSALAVTGRSIFCTCDETSTIERVSFDPKTGRAGEHTHFVLGETFDLPEGPGGEMDIEGLAVADGYLWICGSHSLKRDKPEDDGLKDMEDIDWDANRGFLGKVPLLDRGGGVFDLVAAIEPLDGAPARAARMVPMRKSRKTPIRKMLAKDKLIGPFMDHPCKENGFDIEGLAVTGNTVLLGLRGPVVGSYAMIVRMEMKDAKNGFLKPRKLDGGKRYRLQAIDLDGQGIRDMHWQDGRLLILSGATTDLEALQSVFAIEDYDPERNIYEDDALARVLNLPAIRGSDHAEGIAPIEIDGVAKLLVAYDSPHEDRTDAKTQRLSTDMFELASARSASPKPRAAGGKG</sequence>
<comment type="caution">
    <text evidence="3">The sequence shown here is derived from an EMBL/GenBank/DDBJ whole genome shotgun (WGS) entry which is preliminary data.</text>
</comment>
<evidence type="ECO:0000259" key="2">
    <source>
        <dbReference type="Pfam" id="PF12275"/>
    </source>
</evidence>
<evidence type="ECO:0000313" key="3">
    <source>
        <dbReference type="EMBL" id="KKN68973.1"/>
    </source>
</evidence>
<accession>A0A0F9VT94</accession>
<reference evidence="3" key="1">
    <citation type="journal article" date="2015" name="Nature">
        <title>Complex archaea that bridge the gap between prokaryotes and eukaryotes.</title>
        <authorList>
            <person name="Spang A."/>
            <person name="Saw J.H."/>
            <person name="Jorgensen S.L."/>
            <person name="Zaremba-Niedzwiedzka K."/>
            <person name="Martijn J."/>
            <person name="Lind A.E."/>
            <person name="van Eijk R."/>
            <person name="Schleper C."/>
            <person name="Guy L."/>
            <person name="Ettema T.J."/>
        </authorList>
    </citation>
    <scope>NUCLEOTIDE SEQUENCE</scope>
</reference>
<gene>
    <name evidence="3" type="ORF">LCGC14_0445410</name>
</gene>
<feature type="region of interest" description="Disordered" evidence="1">
    <location>
        <begin position="1"/>
        <end position="22"/>
    </location>
</feature>
<organism evidence="3">
    <name type="scientific">marine sediment metagenome</name>
    <dbReference type="NCBI Taxonomy" id="412755"/>
    <lineage>
        <taxon>unclassified sequences</taxon>
        <taxon>metagenomes</taxon>
        <taxon>ecological metagenomes</taxon>
    </lineage>
</organism>
<dbReference type="Pfam" id="PF12275">
    <property type="entry name" value="DUF3616"/>
    <property type="match status" value="1"/>
</dbReference>
<feature type="compositionally biased region" description="Basic and acidic residues" evidence="1">
    <location>
        <begin position="13"/>
        <end position="22"/>
    </location>
</feature>
<dbReference type="InterPro" id="IPR022060">
    <property type="entry name" value="DUF3616"/>
</dbReference>
<protein>
    <recommendedName>
        <fullName evidence="2">DUF3616 domain-containing protein</fullName>
    </recommendedName>
</protein>
<feature type="domain" description="DUF3616" evidence="2">
    <location>
        <begin position="51"/>
        <end position="369"/>
    </location>
</feature>
<dbReference type="EMBL" id="LAZR01000435">
    <property type="protein sequence ID" value="KKN68973.1"/>
    <property type="molecule type" value="Genomic_DNA"/>
</dbReference>
<evidence type="ECO:0000256" key="1">
    <source>
        <dbReference type="SAM" id="MobiDB-lite"/>
    </source>
</evidence>
<name>A0A0F9VT94_9ZZZZ</name>